<dbReference type="EMBL" id="CP000924">
    <property type="protein sequence ID" value="ABY95709.1"/>
    <property type="molecule type" value="Genomic_DNA"/>
</dbReference>
<reference evidence="3" key="1">
    <citation type="submission" date="2008-01" db="EMBL/GenBank/DDBJ databases">
        <title>Complete sequence of Thermoanaerobacter pseudethanolicus 39E.</title>
        <authorList>
            <person name="Copeland A."/>
            <person name="Lucas S."/>
            <person name="Lapidus A."/>
            <person name="Barry K."/>
            <person name="Glavina del Rio T."/>
            <person name="Dalin E."/>
            <person name="Tice H."/>
            <person name="Pitluck S."/>
            <person name="Bruce D."/>
            <person name="Goodwin L."/>
            <person name="Saunders E."/>
            <person name="Brettin T."/>
            <person name="Detter J.C."/>
            <person name="Han C."/>
            <person name="Schmutz J."/>
            <person name="Larimer F."/>
            <person name="Land M."/>
            <person name="Hauser L."/>
            <person name="Kyrpides N."/>
            <person name="Lykidis A."/>
            <person name="Hemme C."/>
            <person name="Fields M.W."/>
            <person name="He Z."/>
            <person name="Zhou J."/>
            <person name="Richardson P."/>
        </authorList>
    </citation>
    <scope>NUCLEOTIDE SEQUENCE [LARGE SCALE GENOMIC DNA]</scope>
    <source>
        <strain evidence="3">ATCC 33223 / DSM 2355 / 39E</strain>
    </source>
</reference>
<evidence type="ECO:0000313" key="2">
    <source>
        <dbReference type="EMBL" id="ABY95709.1"/>
    </source>
</evidence>
<evidence type="ECO:0000313" key="3">
    <source>
        <dbReference type="Proteomes" id="UP000002156"/>
    </source>
</evidence>
<dbReference type="eggNOG" id="ENOG502ZPM2">
    <property type="taxonomic scope" value="Bacteria"/>
</dbReference>
<proteinExistence type="predicted"/>
<dbReference type="Proteomes" id="UP000002156">
    <property type="component" value="Chromosome"/>
</dbReference>
<keyword evidence="1" id="KW-0812">Transmembrane</keyword>
<evidence type="ECO:0000256" key="1">
    <source>
        <dbReference type="SAM" id="Phobius"/>
    </source>
</evidence>
<dbReference type="STRING" id="340099.Teth39_2086"/>
<keyword evidence="1" id="KW-0472">Membrane</keyword>
<sequence length="41" mass="4941">MEKYFIIIPIIAMITVILLFLIQIAFIKWTEKLFGIKDEKR</sequence>
<dbReference type="RefSeq" id="WP_012269755.1">
    <property type="nucleotide sequence ID" value="NC_010321.1"/>
</dbReference>
<organism evidence="2 3">
    <name type="scientific">Thermoanaerobacter pseudethanolicus (strain ATCC 33223 / 39E)</name>
    <name type="common">Clostridium thermohydrosulfuricum</name>
    <dbReference type="NCBI Taxonomy" id="340099"/>
    <lineage>
        <taxon>Bacteria</taxon>
        <taxon>Bacillati</taxon>
        <taxon>Bacillota</taxon>
        <taxon>Clostridia</taxon>
        <taxon>Thermoanaerobacterales</taxon>
        <taxon>Thermoanaerobacteraceae</taxon>
        <taxon>Thermoanaerobacter</taxon>
    </lineage>
</organism>
<dbReference type="KEGG" id="tpd:Teth39_2086"/>
<dbReference type="HOGENOM" id="CLU_203744_1_0_9"/>
<feature type="transmembrane region" description="Helical" evidence="1">
    <location>
        <begin position="6"/>
        <end position="27"/>
    </location>
</feature>
<gene>
    <name evidence="2" type="ordered locus">Teth39_2086</name>
</gene>
<accession>B0K7E3</accession>
<keyword evidence="3" id="KW-1185">Reference proteome</keyword>
<name>B0K7E3_THEP3</name>
<dbReference type="AlphaFoldDB" id="B0K7E3"/>
<keyword evidence="1" id="KW-1133">Transmembrane helix</keyword>
<protein>
    <submittedName>
        <fullName evidence="2">Uncharacterized protein</fullName>
    </submittedName>
</protein>